<protein>
    <submittedName>
        <fullName evidence="5">TonB family protein</fullName>
    </submittedName>
</protein>
<evidence type="ECO:0000256" key="3">
    <source>
        <dbReference type="ARBA" id="ARBA00022989"/>
    </source>
</evidence>
<sequence length="221" mass="25005">MAGTVVLSVFSFSLKQKEANIAESYYEIEPEKPLTPEEMKVLEAMDKLNNTKPETNQAYNENKESKRFDQAYKSIAPPKDYVPKSSNYEELQTFAKSHEYEDSKVNREEISSFDKVNELLKKQKDDSNNGSSTIRFSLIDREKIYIPIPVYLCEVGGKIVVNITVNARGDVTDAYINNSSSSSNECLTEHALEYARESKFSSAVNKPSQLGTITFNFIGKH</sequence>
<keyword evidence="2" id="KW-0812">Transmembrane</keyword>
<evidence type="ECO:0000313" key="6">
    <source>
        <dbReference type="Proteomes" id="UP001610100"/>
    </source>
</evidence>
<evidence type="ECO:0000256" key="2">
    <source>
        <dbReference type="ARBA" id="ARBA00022692"/>
    </source>
</evidence>
<proteinExistence type="predicted"/>
<evidence type="ECO:0000256" key="4">
    <source>
        <dbReference type="ARBA" id="ARBA00023136"/>
    </source>
</evidence>
<keyword evidence="3" id="KW-1133">Transmembrane helix</keyword>
<comment type="caution">
    <text evidence="5">The sequence shown here is derived from an EMBL/GenBank/DDBJ whole genome shotgun (WGS) entry which is preliminary data.</text>
</comment>
<dbReference type="EMBL" id="JBAWKB010000001">
    <property type="protein sequence ID" value="MFH6770967.1"/>
    <property type="molecule type" value="Genomic_DNA"/>
</dbReference>
<dbReference type="SUPFAM" id="SSF74653">
    <property type="entry name" value="TolA/TonB C-terminal domain"/>
    <property type="match status" value="1"/>
</dbReference>
<keyword evidence="6" id="KW-1185">Reference proteome</keyword>
<dbReference type="InterPro" id="IPR006260">
    <property type="entry name" value="TonB/TolA_C"/>
</dbReference>
<reference evidence="5 6" key="1">
    <citation type="submission" date="2024-02" db="EMBL/GenBank/DDBJ databases">
        <title>A Gaetbulibacter species isolated from tidal flats and genomic insights of their niches.</title>
        <authorList>
            <person name="Ye Y."/>
        </authorList>
    </citation>
    <scope>NUCLEOTIDE SEQUENCE [LARGE SCALE GENOMIC DNA]</scope>
    <source>
        <strain evidence="5 6">KYW382</strain>
    </source>
</reference>
<name>A0ABW7N0I5_9FLAO</name>
<evidence type="ECO:0000256" key="1">
    <source>
        <dbReference type="ARBA" id="ARBA00004167"/>
    </source>
</evidence>
<accession>A0ABW7N0I5</accession>
<comment type="subcellular location">
    <subcellularLocation>
        <location evidence="1">Membrane</location>
        <topology evidence="1">Single-pass membrane protein</topology>
    </subcellularLocation>
</comment>
<dbReference type="Proteomes" id="UP001610100">
    <property type="component" value="Unassembled WGS sequence"/>
</dbReference>
<keyword evidence="4" id="KW-0472">Membrane</keyword>
<organism evidence="5 6">
    <name type="scientific">Gaetbulibacter aestuarii</name>
    <dbReference type="NCBI Taxonomy" id="1502358"/>
    <lineage>
        <taxon>Bacteria</taxon>
        <taxon>Pseudomonadati</taxon>
        <taxon>Bacteroidota</taxon>
        <taxon>Flavobacteriia</taxon>
        <taxon>Flavobacteriales</taxon>
        <taxon>Flavobacteriaceae</taxon>
        <taxon>Gaetbulibacter</taxon>
    </lineage>
</organism>
<dbReference type="NCBIfam" id="TIGR01352">
    <property type="entry name" value="tonB_Cterm"/>
    <property type="match status" value="1"/>
</dbReference>
<gene>
    <name evidence="5" type="ORF">V8G58_03390</name>
</gene>
<dbReference type="Gene3D" id="3.30.1150.10">
    <property type="match status" value="1"/>
</dbReference>
<dbReference type="RefSeq" id="WP_344739731.1">
    <property type="nucleotide sequence ID" value="NZ_BAABAY010000001.1"/>
</dbReference>
<evidence type="ECO:0000313" key="5">
    <source>
        <dbReference type="EMBL" id="MFH6770967.1"/>
    </source>
</evidence>